<keyword evidence="9 11" id="KW-0472">Membrane</keyword>
<feature type="region of interest" description="Disordered" evidence="10">
    <location>
        <begin position="68"/>
        <end position="102"/>
    </location>
</feature>
<evidence type="ECO:0000256" key="4">
    <source>
        <dbReference type="ARBA" id="ARBA00022475"/>
    </source>
</evidence>
<keyword evidence="7" id="KW-0653">Protein transport</keyword>
<name>A0ABU5TTE1_9CYAN</name>
<keyword evidence="5" id="KW-0997">Cell inner membrane</keyword>
<evidence type="ECO:0000256" key="5">
    <source>
        <dbReference type="ARBA" id="ARBA00022519"/>
    </source>
</evidence>
<evidence type="ECO:0000256" key="6">
    <source>
        <dbReference type="ARBA" id="ARBA00022692"/>
    </source>
</evidence>
<comment type="similarity">
    <text evidence="2">Belongs to the TonB family.</text>
</comment>
<evidence type="ECO:0000256" key="1">
    <source>
        <dbReference type="ARBA" id="ARBA00004383"/>
    </source>
</evidence>
<dbReference type="PROSITE" id="PS52015">
    <property type="entry name" value="TONB_CTD"/>
    <property type="match status" value="1"/>
</dbReference>
<dbReference type="NCBIfam" id="TIGR01352">
    <property type="entry name" value="tonB_Cterm"/>
    <property type="match status" value="1"/>
</dbReference>
<dbReference type="InterPro" id="IPR006260">
    <property type="entry name" value="TonB/TolA_C"/>
</dbReference>
<dbReference type="Proteomes" id="UP001301728">
    <property type="component" value="Unassembled WGS sequence"/>
</dbReference>
<evidence type="ECO:0000256" key="2">
    <source>
        <dbReference type="ARBA" id="ARBA00006555"/>
    </source>
</evidence>
<feature type="compositionally biased region" description="Low complexity" evidence="10">
    <location>
        <begin position="232"/>
        <end position="252"/>
    </location>
</feature>
<keyword evidence="6 11" id="KW-0812">Transmembrane</keyword>
<evidence type="ECO:0000313" key="14">
    <source>
        <dbReference type="Proteomes" id="UP001301728"/>
    </source>
</evidence>
<keyword evidence="3" id="KW-0813">Transport</keyword>
<dbReference type="PANTHER" id="PTHR33446">
    <property type="entry name" value="PROTEIN TONB-RELATED"/>
    <property type="match status" value="1"/>
</dbReference>
<feature type="compositionally biased region" description="Low complexity" evidence="10">
    <location>
        <begin position="199"/>
        <end position="219"/>
    </location>
</feature>
<comment type="subcellular location">
    <subcellularLocation>
        <location evidence="1">Cell inner membrane</location>
        <topology evidence="1">Single-pass membrane protein</topology>
        <orientation evidence="1">Periplasmic side</orientation>
    </subcellularLocation>
</comment>
<feature type="compositionally biased region" description="Low complexity" evidence="10">
    <location>
        <begin position="174"/>
        <end position="191"/>
    </location>
</feature>
<dbReference type="Pfam" id="PF03544">
    <property type="entry name" value="TonB_C"/>
    <property type="match status" value="1"/>
</dbReference>
<reference evidence="13 14" key="1">
    <citation type="submission" date="2023-12" db="EMBL/GenBank/DDBJ databases">
        <title>Baltic Sea Cyanobacteria.</title>
        <authorList>
            <person name="Delbaje E."/>
            <person name="Fewer D.P."/>
            <person name="Shishido T.K."/>
        </authorList>
    </citation>
    <scope>NUCLEOTIDE SEQUENCE [LARGE SCALE GENOMIC DNA]</scope>
    <source>
        <strain evidence="13 14">CCNP 1315</strain>
    </source>
</reference>
<feature type="transmembrane region" description="Helical" evidence="11">
    <location>
        <begin position="20"/>
        <end position="45"/>
    </location>
</feature>
<accession>A0ABU5TTE1</accession>
<evidence type="ECO:0000256" key="8">
    <source>
        <dbReference type="ARBA" id="ARBA00022989"/>
    </source>
</evidence>
<evidence type="ECO:0000256" key="7">
    <source>
        <dbReference type="ARBA" id="ARBA00022927"/>
    </source>
</evidence>
<feature type="domain" description="TonB C-terminal" evidence="12">
    <location>
        <begin position="336"/>
        <end position="423"/>
    </location>
</feature>
<dbReference type="InterPro" id="IPR037682">
    <property type="entry name" value="TonB_C"/>
</dbReference>
<evidence type="ECO:0000256" key="9">
    <source>
        <dbReference type="ARBA" id="ARBA00023136"/>
    </source>
</evidence>
<feature type="compositionally biased region" description="Pro residues" evidence="10">
    <location>
        <begin position="148"/>
        <end position="173"/>
    </location>
</feature>
<evidence type="ECO:0000256" key="11">
    <source>
        <dbReference type="SAM" id="Phobius"/>
    </source>
</evidence>
<keyword evidence="14" id="KW-1185">Reference proteome</keyword>
<gene>
    <name evidence="13" type="ORF">VB854_03250</name>
</gene>
<evidence type="ECO:0000313" key="13">
    <source>
        <dbReference type="EMBL" id="MEA5517962.1"/>
    </source>
</evidence>
<dbReference type="PANTHER" id="PTHR33446:SF2">
    <property type="entry name" value="PROTEIN TONB"/>
    <property type="match status" value="1"/>
</dbReference>
<feature type="region of interest" description="Disordered" evidence="10">
    <location>
        <begin position="116"/>
        <end position="338"/>
    </location>
</feature>
<keyword evidence="8 11" id="KW-1133">Transmembrane helix</keyword>
<dbReference type="InterPro" id="IPR051045">
    <property type="entry name" value="TonB-dependent_transducer"/>
</dbReference>
<sequence length="423" mass="43886">MSLSETCIEQRHKDEQKVKLWIIAGLVASALIHGGLFALAFSGFLDRELEIVEEDAIEFIVVEEEVVEEEQVEPEPEEIVEEPEEVVEEIPEEIVEEPEEIPEEIVEEVVEEFASVDPPVDQPETESLQPAPADLQSLPEAEPEPVAEQPPPEPAPIAPPEPEPFAEEPPPAADPLAAMSEEPLSEPEPLADNPPPEPLADLAPPEPLAEADIAPDAPLTSPLGELEVEGGAANTPTETPTANDTAALGAAAERSQPSQGAVPQPGTGGSPSGLEGSFAGIGSGESPTGGQTPGTGDQAFGGSPLDGRGGEAPGRPDGVEGGTGNSAGNETDTAYGGGGRLSCVDNCVPRYPNSLRDQGVEGTAIVRGLVGTDGRVAQLEIVQSSGNTDLDEAAIEAASRMRFLPPDGGASRPVRLPIQFTLN</sequence>
<dbReference type="Gene3D" id="3.30.1150.10">
    <property type="match status" value="1"/>
</dbReference>
<keyword evidence="4" id="KW-1003">Cell membrane</keyword>
<evidence type="ECO:0000256" key="3">
    <source>
        <dbReference type="ARBA" id="ARBA00022448"/>
    </source>
</evidence>
<protein>
    <submittedName>
        <fullName evidence="13">TonB family protein</fullName>
    </submittedName>
</protein>
<evidence type="ECO:0000256" key="10">
    <source>
        <dbReference type="SAM" id="MobiDB-lite"/>
    </source>
</evidence>
<comment type="caution">
    <text evidence="13">The sequence shown here is derived from an EMBL/GenBank/DDBJ whole genome shotgun (WGS) entry which is preliminary data.</text>
</comment>
<feature type="compositionally biased region" description="Low complexity" evidence="10">
    <location>
        <begin position="284"/>
        <end position="296"/>
    </location>
</feature>
<dbReference type="EMBL" id="JAYGHT010000005">
    <property type="protein sequence ID" value="MEA5517962.1"/>
    <property type="molecule type" value="Genomic_DNA"/>
</dbReference>
<dbReference type="SUPFAM" id="SSF74653">
    <property type="entry name" value="TolA/TonB C-terminal domain"/>
    <property type="match status" value="1"/>
</dbReference>
<evidence type="ECO:0000259" key="12">
    <source>
        <dbReference type="PROSITE" id="PS52015"/>
    </source>
</evidence>
<proteinExistence type="inferred from homology"/>
<organism evidence="13 14">
    <name type="scientific">Limnoraphis robusta CCNP1315</name>
    <dbReference type="NCBI Taxonomy" id="3110306"/>
    <lineage>
        <taxon>Bacteria</taxon>
        <taxon>Bacillati</taxon>
        <taxon>Cyanobacteriota</taxon>
        <taxon>Cyanophyceae</taxon>
        <taxon>Oscillatoriophycideae</taxon>
        <taxon>Oscillatoriales</taxon>
        <taxon>Sirenicapillariaceae</taxon>
        <taxon>Limnoraphis</taxon>
    </lineage>
</organism>
<dbReference type="RefSeq" id="WP_323220553.1">
    <property type="nucleotide sequence ID" value="NZ_JAYGHT010000005.1"/>
</dbReference>